<dbReference type="STRING" id="286115.A0A507DSU4"/>
<dbReference type="EMBL" id="QEAN01000007">
    <property type="protein sequence ID" value="TPX54297.1"/>
    <property type="molecule type" value="Genomic_DNA"/>
</dbReference>
<comment type="function">
    <text evidence="2">Component of the COP9 signalosome complex (CSN), a complex involved in various cellular and developmental processes.</text>
</comment>
<gene>
    <name evidence="4" type="ORF">SeLEV6574_g01284</name>
    <name evidence="5" type="ORF">SeMB42_g00376</name>
</gene>
<dbReference type="Pfam" id="PF13012">
    <property type="entry name" value="MitMem_reg"/>
    <property type="match status" value="1"/>
</dbReference>
<dbReference type="PROSITE" id="PS50249">
    <property type="entry name" value="MPN"/>
    <property type="match status" value="1"/>
</dbReference>
<dbReference type="AlphaFoldDB" id="A0A507DSU4"/>
<comment type="similarity">
    <text evidence="1 2">Belongs to the peptidase M67A family. CSN6 subfamily.</text>
</comment>
<protein>
    <recommendedName>
        <fullName evidence="2">COP9 signalosome complex subunit 6</fullName>
    </recommendedName>
</protein>
<evidence type="ECO:0000313" key="6">
    <source>
        <dbReference type="Proteomes" id="UP000317494"/>
    </source>
</evidence>
<comment type="subcellular location">
    <subcellularLocation>
        <location evidence="2">Cytoplasm</location>
    </subcellularLocation>
    <subcellularLocation>
        <location evidence="2">Nucleus</location>
    </subcellularLocation>
</comment>
<keyword evidence="6" id="KW-1185">Reference proteome</keyword>
<dbReference type="Proteomes" id="UP000317494">
    <property type="component" value="Unassembled WGS sequence"/>
</dbReference>
<dbReference type="CDD" id="cd08063">
    <property type="entry name" value="MPN_CSN6"/>
    <property type="match status" value="1"/>
</dbReference>
<keyword evidence="2" id="KW-0736">Signalosome</keyword>
<evidence type="ECO:0000256" key="1">
    <source>
        <dbReference type="ARBA" id="ARBA00010893"/>
    </source>
</evidence>
<evidence type="ECO:0000259" key="3">
    <source>
        <dbReference type="PROSITE" id="PS50249"/>
    </source>
</evidence>
<name>A0A507DSU4_9FUNG</name>
<evidence type="ECO:0000313" key="4">
    <source>
        <dbReference type="EMBL" id="TPX49732.1"/>
    </source>
</evidence>
<keyword evidence="2" id="KW-0963">Cytoplasm</keyword>
<organism evidence="5 6">
    <name type="scientific">Synchytrium endobioticum</name>
    <dbReference type="NCBI Taxonomy" id="286115"/>
    <lineage>
        <taxon>Eukaryota</taxon>
        <taxon>Fungi</taxon>
        <taxon>Fungi incertae sedis</taxon>
        <taxon>Chytridiomycota</taxon>
        <taxon>Chytridiomycota incertae sedis</taxon>
        <taxon>Chytridiomycetes</taxon>
        <taxon>Synchytriales</taxon>
        <taxon>Synchytriaceae</taxon>
        <taxon>Synchytrium</taxon>
    </lineage>
</organism>
<dbReference type="PANTHER" id="PTHR10540:SF8">
    <property type="entry name" value="COP9 SIGNALOSOME COMPLEX SUBUNIT 6"/>
    <property type="match status" value="1"/>
</dbReference>
<sequence length="341" mass="38021">MPTIRFKIIPNIDRIQPPTIESLAKMTSMETEETRVVTDAINNSGLIVTVHPLVIMNISDHTTRTRVMNGLNAWPTVIGALLGTQIGREVQIYDSYEIPFVTVDGMHAMDKNYIVQKQEQYKQVFPNYDFLGWYSTGPRPSPADLHVNSQFFEYNESPLFLQMNPAGAVTTKELPITVYETFVEGVTEGSPRNAFVKSNYKIETAEAERIAVDHVARAANDGSGDSSSLIAHLVSQRNAINMLLARVRLIHQYVSDAEAGLVPKNHDILRQIGSLCNRLPTLDVPEFQTDFLSDYNDVLLITYLASITKGSHIISDMVDKFNLAAGDRSTRRGFPTRGSMA</sequence>
<feature type="domain" description="MPN" evidence="3">
    <location>
        <begin position="48"/>
        <end position="185"/>
    </location>
</feature>
<evidence type="ECO:0000313" key="7">
    <source>
        <dbReference type="Proteomes" id="UP000320475"/>
    </source>
</evidence>
<dbReference type="Proteomes" id="UP000320475">
    <property type="component" value="Unassembled WGS sequence"/>
</dbReference>
<dbReference type="EMBL" id="QEAM01000028">
    <property type="protein sequence ID" value="TPX49732.1"/>
    <property type="molecule type" value="Genomic_DNA"/>
</dbReference>
<dbReference type="GO" id="GO:0000338">
    <property type="term" value="P:protein deneddylation"/>
    <property type="evidence" value="ECO:0007669"/>
    <property type="project" value="InterPro"/>
</dbReference>
<reference evidence="6 7" key="1">
    <citation type="journal article" date="2019" name="Sci. Rep.">
        <title>Comparative genomics of chytrid fungi reveal insights into the obligate biotrophic and pathogenic lifestyle of Synchytrium endobioticum.</title>
        <authorList>
            <person name="van de Vossenberg B.T.L.H."/>
            <person name="Warris S."/>
            <person name="Nguyen H.D.T."/>
            <person name="van Gent-Pelzer M.P.E."/>
            <person name="Joly D.L."/>
            <person name="van de Geest H.C."/>
            <person name="Bonants P.J.M."/>
            <person name="Smith D.S."/>
            <person name="Levesque C.A."/>
            <person name="van der Lee T.A.J."/>
        </authorList>
    </citation>
    <scope>NUCLEOTIDE SEQUENCE [LARGE SCALE GENOMIC DNA]</scope>
    <source>
        <strain evidence="4 7">LEV6574</strain>
        <strain evidence="5 6">MB42</strain>
    </source>
</reference>
<dbReference type="GO" id="GO:0005737">
    <property type="term" value="C:cytoplasm"/>
    <property type="evidence" value="ECO:0007669"/>
    <property type="project" value="UniProtKB-SubCell"/>
</dbReference>
<dbReference type="InterPro" id="IPR000555">
    <property type="entry name" value="JAMM/MPN+_dom"/>
</dbReference>
<dbReference type="VEuPathDB" id="FungiDB:SeMB42_g00376"/>
<dbReference type="Pfam" id="PF01398">
    <property type="entry name" value="JAB"/>
    <property type="match status" value="1"/>
</dbReference>
<evidence type="ECO:0000313" key="5">
    <source>
        <dbReference type="EMBL" id="TPX54297.1"/>
    </source>
</evidence>
<dbReference type="PANTHER" id="PTHR10540">
    <property type="entry name" value="EUKARYOTIC TRANSLATION INITIATION FACTOR 3 SUBUNIT F-RELATED"/>
    <property type="match status" value="1"/>
</dbReference>
<dbReference type="GO" id="GO:0008237">
    <property type="term" value="F:metallopeptidase activity"/>
    <property type="evidence" value="ECO:0007669"/>
    <property type="project" value="InterPro"/>
</dbReference>
<dbReference type="OrthoDB" id="1378at2759"/>
<dbReference type="SMART" id="SM00232">
    <property type="entry name" value="JAB_MPN"/>
    <property type="match status" value="1"/>
</dbReference>
<accession>A0A507DSU4</accession>
<dbReference type="InterPro" id="IPR024969">
    <property type="entry name" value="EIF3F/CSN6-like_C"/>
</dbReference>
<dbReference type="GO" id="GO:0008180">
    <property type="term" value="C:COP9 signalosome"/>
    <property type="evidence" value="ECO:0007669"/>
    <property type="project" value="UniProtKB-UniRule"/>
</dbReference>
<dbReference type="InterPro" id="IPR037518">
    <property type="entry name" value="MPN"/>
</dbReference>
<comment type="caution">
    <text evidence="5">The sequence shown here is derived from an EMBL/GenBank/DDBJ whole genome shotgun (WGS) entry which is preliminary data.</text>
</comment>
<keyword evidence="2" id="KW-0539">Nucleus</keyword>
<proteinExistence type="inferred from homology"/>
<dbReference type="Gene3D" id="3.40.140.10">
    <property type="entry name" value="Cytidine Deaminase, domain 2"/>
    <property type="match status" value="1"/>
</dbReference>
<dbReference type="InterPro" id="IPR033859">
    <property type="entry name" value="MPN_CSN6"/>
</dbReference>
<evidence type="ECO:0000256" key="2">
    <source>
        <dbReference type="RuleBase" id="RU367006"/>
    </source>
</evidence>